<gene>
    <name evidence="1" type="ORF">FWK35_00035237</name>
</gene>
<reference evidence="1 2" key="1">
    <citation type="submission" date="2019-08" db="EMBL/GenBank/DDBJ databases">
        <title>Whole genome of Aphis craccivora.</title>
        <authorList>
            <person name="Voronova N.V."/>
            <person name="Shulinski R.S."/>
            <person name="Bandarenka Y.V."/>
            <person name="Zhorov D.G."/>
            <person name="Warner D."/>
        </authorList>
    </citation>
    <scope>NUCLEOTIDE SEQUENCE [LARGE SCALE GENOMIC DNA]</scope>
    <source>
        <strain evidence="1">180601</strain>
        <tissue evidence="1">Whole Body</tissue>
    </source>
</reference>
<name>A0A6G0VKI1_APHCR</name>
<feature type="non-terminal residue" evidence="1">
    <location>
        <position position="1"/>
    </location>
</feature>
<sequence length="122" mass="14149">NFISQLELRFVDHKKIFEGFECLFSNQSSKEELEAFNNLLEFYTPLIDSNNSTAELMLWKVKLSRLKTFSTLKRVKTYLRNSTAQNRLNGLCMLSVHKNITVTPDDVLNVLSLSSRKLDFVL</sequence>
<evidence type="ECO:0000313" key="2">
    <source>
        <dbReference type="Proteomes" id="UP000478052"/>
    </source>
</evidence>
<feature type="non-terminal residue" evidence="1">
    <location>
        <position position="122"/>
    </location>
</feature>
<comment type="caution">
    <text evidence="1">The sequence shown here is derived from an EMBL/GenBank/DDBJ whole genome shotgun (WGS) entry which is preliminary data.</text>
</comment>
<proteinExistence type="predicted"/>
<protein>
    <submittedName>
        <fullName evidence="1">52 kDa repressor of the inhibitor of the protein kinase-like</fullName>
    </submittedName>
</protein>
<dbReference type="EMBL" id="VUJU01015604">
    <property type="protein sequence ID" value="KAF0692950.1"/>
    <property type="molecule type" value="Genomic_DNA"/>
</dbReference>
<dbReference type="OrthoDB" id="10015673at2759"/>
<accession>A0A6G0VKI1</accession>
<keyword evidence="2" id="KW-1185">Reference proteome</keyword>
<dbReference type="Proteomes" id="UP000478052">
    <property type="component" value="Unassembled WGS sequence"/>
</dbReference>
<dbReference type="AlphaFoldDB" id="A0A6G0VKI1"/>
<organism evidence="1 2">
    <name type="scientific">Aphis craccivora</name>
    <name type="common">Cowpea aphid</name>
    <dbReference type="NCBI Taxonomy" id="307492"/>
    <lineage>
        <taxon>Eukaryota</taxon>
        <taxon>Metazoa</taxon>
        <taxon>Ecdysozoa</taxon>
        <taxon>Arthropoda</taxon>
        <taxon>Hexapoda</taxon>
        <taxon>Insecta</taxon>
        <taxon>Pterygota</taxon>
        <taxon>Neoptera</taxon>
        <taxon>Paraneoptera</taxon>
        <taxon>Hemiptera</taxon>
        <taxon>Sternorrhyncha</taxon>
        <taxon>Aphidomorpha</taxon>
        <taxon>Aphidoidea</taxon>
        <taxon>Aphididae</taxon>
        <taxon>Aphidini</taxon>
        <taxon>Aphis</taxon>
        <taxon>Aphis</taxon>
    </lineage>
</organism>
<evidence type="ECO:0000313" key="1">
    <source>
        <dbReference type="EMBL" id="KAF0692950.1"/>
    </source>
</evidence>